<organism evidence="6 7">
    <name type="scientific">Azospirillum lipoferum</name>
    <dbReference type="NCBI Taxonomy" id="193"/>
    <lineage>
        <taxon>Bacteria</taxon>
        <taxon>Pseudomonadati</taxon>
        <taxon>Pseudomonadota</taxon>
        <taxon>Alphaproteobacteria</taxon>
        <taxon>Rhodospirillales</taxon>
        <taxon>Azospirillaceae</taxon>
        <taxon>Azospirillum</taxon>
    </lineage>
</organism>
<dbReference type="GO" id="GO:0006351">
    <property type="term" value="P:DNA-templated transcription"/>
    <property type="evidence" value="ECO:0007669"/>
    <property type="project" value="TreeGrafter"/>
</dbReference>
<dbReference type="FunFam" id="1.10.10.10:FF:000038">
    <property type="entry name" value="Glycine cleavage system transcriptional activator"/>
    <property type="match status" value="1"/>
</dbReference>
<evidence type="ECO:0000256" key="1">
    <source>
        <dbReference type="ARBA" id="ARBA00009437"/>
    </source>
</evidence>
<dbReference type="OrthoDB" id="9794694at2"/>
<dbReference type="PRINTS" id="PR00039">
    <property type="entry name" value="HTHLYSR"/>
</dbReference>
<dbReference type="RefSeq" id="WP_149230630.1">
    <property type="nucleotide sequence ID" value="NZ_JALJXJ010000001.1"/>
</dbReference>
<proteinExistence type="inferred from homology"/>
<dbReference type="InterPro" id="IPR036390">
    <property type="entry name" value="WH_DNA-bd_sf"/>
</dbReference>
<reference evidence="6 7" key="1">
    <citation type="submission" date="2019-08" db="EMBL/GenBank/DDBJ databases">
        <authorList>
            <person name="Grouzdev D."/>
            <person name="Tikhonova E."/>
            <person name="Kravchenko I."/>
        </authorList>
    </citation>
    <scope>NUCLEOTIDE SEQUENCE [LARGE SCALE GENOMIC DNA]</scope>
    <source>
        <strain evidence="6 7">59b</strain>
    </source>
</reference>
<feature type="domain" description="HTH lysR-type" evidence="5">
    <location>
        <begin position="6"/>
        <end position="63"/>
    </location>
</feature>
<accession>A0A5A9GRP4</accession>
<dbReference type="PROSITE" id="PS50931">
    <property type="entry name" value="HTH_LYSR"/>
    <property type="match status" value="1"/>
</dbReference>
<dbReference type="SUPFAM" id="SSF53850">
    <property type="entry name" value="Periplasmic binding protein-like II"/>
    <property type="match status" value="1"/>
</dbReference>
<keyword evidence="7" id="KW-1185">Reference proteome</keyword>
<dbReference type="Gene3D" id="3.40.190.10">
    <property type="entry name" value="Periplasmic binding protein-like II"/>
    <property type="match status" value="2"/>
</dbReference>
<evidence type="ECO:0000256" key="4">
    <source>
        <dbReference type="ARBA" id="ARBA00023163"/>
    </source>
</evidence>
<evidence type="ECO:0000256" key="2">
    <source>
        <dbReference type="ARBA" id="ARBA00023015"/>
    </source>
</evidence>
<evidence type="ECO:0000313" key="6">
    <source>
        <dbReference type="EMBL" id="KAA0597090.1"/>
    </source>
</evidence>
<dbReference type="InterPro" id="IPR005119">
    <property type="entry name" value="LysR_subst-bd"/>
</dbReference>
<dbReference type="CDD" id="cd08432">
    <property type="entry name" value="PBP2_GcdR_TrpI_HvrB_AmpR_like"/>
    <property type="match status" value="1"/>
</dbReference>
<dbReference type="AlphaFoldDB" id="A0A5A9GRP4"/>
<dbReference type="InterPro" id="IPR000847">
    <property type="entry name" value="LysR_HTH_N"/>
</dbReference>
<gene>
    <name evidence="6" type="ORF">FZ942_08250</name>
</gene>
<dbReference type="Gene3D" id="1.10.10.10">
    <property type="entry name" value="Winged helix-like DNA-binding domain superfamily/Winged helix DNA-binding domain"/>
    <property type="match status" value="1"/>
</dbReference>
<keyword evidence="2" id="KW-0805">Transcription regulation</keyword>
<dbReference type="EMBL" id="VTTN01000002">
    <property type="protein sequence ID" value="KAA0597090.1"/>
    <property type="molecule type" value="Genomic_DNA"/>
</dbReference>
<dbReference type="GO" id="GO:0003700">
    <property type="term" value="F:DNA-binding transcription factor activity"/>
    <property type="evidence" value="ECO:0007669"/>
    <property type="project" value="InterPro"/>
</dbReference>
<evidence type="ECO:0000313" key="7">
    <source>
        <dbReference type="Proteomes" id="UP000324927"/>
    </source>
</evidence>
<dbReference type="Proteomes" id="UP000324927">
    <property type="component" value="Unassembled WGS sequence"/>
</dbReference>
<dbReference type="SUPFAM" id="SSF46785">
    <property type="entry name" value="Winged helix' DNA-binding domain"/>
    <property type="match status" value="1"/>
</dbReference>
<dbReference type="PANTHER" id="PTHR30537:SF74">
    <property type="entry name" value="HTH-TYPE TRANSCRIPTIONAL REGULATOR TRPI"/>
    <property type="match status" value="1"/>
</dbReference>
<name>A0A5A9GRP4_AZOLI</name>
<dbReference type="Pfam" id="PF00126">
    <property type="entry name" value="HTH_1"/>
    <property type="match status" value="1"/>
</dbReference>
<dbReference type="PANTHER" id="PTHR30537">
    <property type="entry name" value="HTH-TYPE TRANSCRIPTIONAL REGULATOR"/>
    <property type="match status" value="1"/>
</dbReference>
<dbReference type="InterPro" id="IPR036388">
    <property type="entry name" value="WH-like_DNA-bd_sf"/>
</dbReference>
<comment type="caution">
    <text evidence="6">The sequence shown here is derived from an EMBL/GenBank/DDBJ whole genome shotgun (WGS) entry which is preliminary data.</text>
</comment>
<sequence length="297" mass="32862">MASRLPPLNALRTFVAAARHGSFRAAAEELCVTTGAVSRQVRLLEEWLGLDLFDRSRRQVRLTPVGARYFVRVAELFDQLATATGSLRETGGGRVLHLDCIPTFAMHWLLPRLPVFKVAFPDVELSLFTAPDRIDLSRPLDYAIRRDPGHFAGLTPHPLMSERSAPVCSPRLLAELDGAAMPDGLADRTIIAIRARRDLWPHWCAANHIGVDRLGSRLEVDHTYVAIQAAEDGLGIALVPLLFIERQLADGRLVPVPGCPAVETGRYFLLEHRHRDHVALPGLADWLRRQDGPANPG</sequence>
<dbReference type="InterPro" id="IPR058163">
    <property type="entry name" value="LysR-type_TF_proteobact-type"/>
</dbReference>
<protein>
    <submittedName>
        <fullName evidence="6">LysR family transcriptional regulator</fullName>
    </submittedName>
</protein>
<comment type="similarity">
    <text evidence="1">Belongs to the LysR transcriptional regulatory family.</text>
</comment>
<keyword evidence="3" id="KW-0238">DNA-binding</keyword>
<keyword evidence="4" id="KW-0804">Transcription</keyword>
<dbReference type="GO" id="GO:0043565">
    <property type="term" value="F:sequence-specific DNA binding"/>
    <property type="evidence" value="ECO:0007669"/>
    <property type="project" value="TreeGrafter"/>
</dbReference>
<evidence type="ECO:0000259" key="5">
    <source>
        <dbReference type="PROSITE" id="PS50931"/>
    </source>
</evidence>
<dbReference type="Pfam" id="PF03466">
    <property type="entry name" value="LysR_substrate"/>
    <property type="match status" value="1"/>
</dbReference>
<evidence type="ECO:0000256" key="3">
    <source>
        <dbReference type="ARBA" id="ARBA00023125"/>
    </source>
</evidence>